<dbReference type="Proteomes" id="UP001162891">
    <property type="component" value="Chromosome"/>
</dbReference>
<organism evidence="2 3">
    <name type="scientific">Anaeromyxobacter oryzae</name>
    <dbReference type="NCBI Taxonomy" id="2918170"/>
    <lineage>
        <taxon>Bacteria</taxon>
        <taxon>Pseudomonadati</taxon>
        <taxon>Myxococcota</taxon>
        <taxon>Myxococcia</taxon>
        <taxon>Myxococcales</taxon>
        <taxon>Cystobacterineae</taxon>
        <taxon>Anaeromyxobacteraceae</taxon>
        <taxon>Anaeromyxobacter</taxon>
    </lineage>
</organism>
<feature type="region of interest" description="Disordered" evidence="1">
    <location>
        <begin position="165"/>
        <end position="187"/>
    </location>
</feature>
<evidence type="ECO:0000313" key="2">
    <source>
        <dbReference type="EMBL" id="BDG02344.1"/>
    </source>
</evidence>
<evidence type="ECO:0008006" key="4">
    <source>
        <dbReference type="Google" id="ProtNLM"/>
    </source>
</evidence>
<keyword evidence="3" id="KW-1185">Reference proteome</keyword>
<accession>A0ABM7WS91</accession>
<proteinExistence type="predicted"/>
<protein>
    <recommendedName>
        <fullName evidence="4">DUF5666 domain-containing protein</fullName>
    </recommendedName>
</protein>
<sequence length="187" mass="18973">MLELLLTTVLLAFSPQGGTVYTAEGGRIRGTILDAGTAGVTVQLADGSTRKVEAAQVSRVDFADGTSWKPTPATAAQPTAAAAPAAATTAAVAPAAAAGRPTGMVIPPEKLDTVHLARGGRVRCLVVEEGPEGVVTRLVDGSERRYAPGQVSRIDWADGTRSDLAVPKPDLSVQPAATAATVAPPAR</sequence>
<feature type="compositionally biased region" description="Low complexity" evidence="1">
    <location>
        <begin position="175"/>
        <end position="187"/>
    </location>
</feature>
<gene>
    <name evidence="2" type="ORF">AMOR_13400</name>
</gene>
<dbReference type="RefSeq" id="WP_248359941.1">
    <property type="nucleotide sequence ID" value="NZ_AP025591.1"/>
</dbReference>
<name>A0ABM7WS91_9BACT</name>
<evidence type="ECO:0000256" key="1">
    <source>
        <dbReference type="SAM" id="MobiDB-lite"/>
    </source>
</evidence>
<evidence type="ECO:0000313" key="3">
    <source>
        <dbReference type="Proteomes" id="UP001162891"/>
    </source>
</evidence>
<dbReference type="EMBL" id="AP025591">
    <property type="protein sequence ID" value="BDG02344.1"/>
    <property type="molecule type" value="Genomic_DNA"/>
</dbReference>
<reference evidence="3" key="1">
    <citation type="journal article" date="2022" name="Int. J. Syst. Evol. Microbiol.">
        <title>Anaeromyxobacter oryzae sp. nov., Anaeromyxobacter diazotrophicus sp. nov. and Anaeromyxobacter paludicola sp. nov., isolated from paddy soils.</title>
        <authorList>
            <person name="Itoh H."/>
            <person name="Xu Z."/>
            <person name="Mise K."/>
            <person name="Masuda Y."/>
            <person name="Ushijima N."/>
            <person name="Hayakawa C."/>
            <person name="Shiratori Y."/>
            <person name="Senoo K."/>
        </authorList>
    </citation>
    <scope>NUCLEOTIDE SEQUENCE [LARGE SCALE GENOMIC DNA]</scope>
    <source>
        <strain evidence="3">Red232</strain>
    </source>
</reference>